<feature type="transmembrane region" description="Helical" evidence="1">
    <location>
        <begin position="101"/>
        <end position="118"/>
    </location>
</feature>
<keyword evidence="1" id="KW-1133">Transmembrane helix</keyword>
<proteinExistence type="predicted"/>
<evidence type="ECO:0000256" key="1">
    <source>
        <dbReference type="SAM" id="Phobius"/>
    </source>
</evidence>
<feature type="transmembrane region" description="Helical" evidence="1">
    <location>
        <begin position="124"/>
        <end position="142"/>
    </location>
</feature>
<dbReference type="Proteomes" id="UP001589818">
    <property type="component" value="Unassembled WGS sequence"/>
</dbReference>
<feature type="transmembrane region" description="Helical" evidence="1">
    <location>
        <begin position="70"/>
        <end position="94"/>
    </location>
</feature>
<comment type="caution">
    <text evidence="2">The sequence shown here is derived from an EMBL/GenBank/DDBJ whole genome shotgun (WGS) entry which is preliminary data.</text>
</comment>
<dbReference type="InterPro" id="IPR049500">
    <property type="entry name" value="Peptidase_M50B-like"/>
</dbReference>
<feature type="transmembrane region" description="Helical" evidence="1">
    <location>
        <begin position="37"/>
        <end position="55"/>
    </location>
</feature>
<accession>A0ABV6JBU5</accession>
<sequence length="224" mass="24338">MRAWLKMAGIVIVTAILTRFIPFSEFVRNVDTLVHELAHALVTLLLSGSVMYIHLFGNQSGVTLSSYTEAWMVIPISLAGYVGSALFALLLFLLHAYKRERAGLIVVTVLAVVGLALFVRNGYGMVWCAGFAALTALIYAAAPPWLRTGYYLLISFICLVESVISSIVILSIAVVEPGSASDAANLSQVTRVPAFIWGLLFTAFSLWCAKLSTGLLFRRGFGQQ</sequence>
<reference evidence="2 3" key="1">
    <citation type="submission" date="2024-09" db="EMBL/GenBank/DDBJ databases">
        <authorList>
            <person name="Sun Q."/>
            <person name="Mori K."/>
        </authorList>
    </citation>
    <scope>NUCLEOTIDE SEQUENCE [LARGE SCALE GENOMIC DNA]</scope>
    <source>
        <strain evidence="2 3">CCM 4839</strain>
    </source>
</reference>
<protein>
    <submittedName>
        <fullName evidence="2">M50 family metallopeptidase</fullName>
    </submittedName>
</protein>
<feature type="transmembrane region" description="Helical" evidence="1">
    <location>
        <begin position="149"/>
        <end position="174"/>
    </location>
</feature>
<dbReference type="RefSeq" id="WP_204821570.1">
    <property type="nucleotide sequence ID" value="NZ_JANHOF010000014.1"/>
</dbReference>
<keyword evidence="1" id="KW-0812">Transmembrane</keyword>
<gene>
    <name evidence="2" type="ORF">ACFFJ8_18545</name>
</gene>
<keyword evidence="1" id="KW-0472">Membrane</keyword>
<feature type="transmembrane region" description="Helical" evidence="1">
    <location>
        <begin position="194"/>
        <end position="217"/>
    </location>
</feature>
<dbReference type="Pfam" id="PF13398">
    <property type="entry name" value="Peptidase_M50B"/>
    <property type="match status" value="1"/>
</dbReference>
<dbReference type="EMBL" id="JBHLVF010000033">
    <property type="protein sequence ID" value="MFC0393365.1"/>
    <property type="molecule type" value="Genomic_DNA"/>
</dbReference>
<evidence type="ECO:0000313" key="2">
    <source>
        <dbReference type="EMBL" id="MFC0393365.1"/>
    </source>
</evidence>
<name>A0ABV6JBU5_9BACL</name>
<evidence type="ECO:0000313" key="3">
    <source>
        <dbReference type="Proteomes" id="UP001589818"/>
    </source>
</evidence>
<organism evidence="2 3">
    <name type="scientific">Paenibacillus mendelii</name>
    <dbReference type="NCBI Taxonomy" id="206163"/>
    <lineage>
        <taxon>Bacteria</taxon>
        <taxon>Bacillati</taxon>
        <taxon>Bacillota</taxon>
        <taxon>Bacilli</taxon>
        <taxon>Bacillales</taxon>
        <taxon>Paenibacillaceae</taxon>
        <taxon>Paenibacillus</taxon>
    </lineage>
</organism>
<keyword evidence="3" id="KW-1185">Reference proteome</keyword>